<reference evidence="2 3" key="1">
    <citation type="journal article" date="2015" name="J. Biotechnol.">
        <title>Complete genome sequence of a malodorant-producing acetogen, Clostridium scatologenes ATCC 25775(T).</title>
        <authorList>
            <person name="Zhu Z."/>
            <person name="Guo T."/>
            <person name="Zheng H."/>
            <person name="Song T."/>
            <person name="Ouyang P."/>
            <person name="Xie J."/>
        </authorList>
    </citation>
    <scope>NUCLEOTIDE SEQUENCE [LARGE SCALE GENOMIC DNA]</scope>
    <source>
        <strain evidence="2 3">ATCC 25775</strain>
    </source>
</reference>
<dbReference type="AlphaFoldDB" id="A0A0E3GQ39"/>
<feature type="region of interest" description="Disordered" evidence="1">
    <location>
        <begin position="30"/>
        <end position="51"/>
    </location>
</feature>
<dbReference type="KEGG" id="csq:CSCA_0776"/>
<name>A0A0E3GQ39_CLOSL</name>
<accession>A0A0E3GQ39</accession>
<dbReference type="HOGENOM" id="CLU_1999959_0_0_9"/>
<organism evidence="2 3">
    <name type="scientific">Clostridium scatologenes</name>
    <dbReference type="NCBI Taxonomy" id="1548"/>
    <lineage>
        <taxon>Bacteria</taxon>
        <taxon>Bacillati</taxon>
        <taxon>Bacillota</taxon>
        <taxon>Clostridia</taxon>
        <taxon>Eubacteriales</taxon>
        <taxon>Clostridiaceae</taxon>
        <taxon>Clostridium</taxon>
    </lineage>
</organism>
<keyword evidence="3" id="KW-1185">Reference proteome</keyword>
<protein>
    <submittedName>
        <fullName evidence="2">Uncharacterized protein</fullName>
    </submittedName>
</protein>
<gene>
    <name evidence="2" type="ORF">CSCA_0776</name>
</gene>
<sequence>MMKLVSGGKIDTAFANNAGAPYAAYILPAEPNQNPSPAQKPPKGYNSHNPNNYPANIEYAAPGLNYKLHADEAIVLIGKTPPPAYNFSYRSYLGFIENKLSKDYSDTIRYATTILVVITLSLPA</sequence>
<evidence type="ECO:0000313" key="3">
    <source>
        <dbReference type="Proteomes" id="UP000033115"/>
    </source>
</evidence>
<dbReference type="STRING" id="1548.CSCA_0776"/>
<dbReference type="EMBL" id="CP009933">
    <property type="protein sequence ID" value="AKA67901.1"/>
    <property type="molecule type" value="Genomic_DNA"/>
</dbReference>
<evidence type="ECO:0000256" key="1">
    <source>
        <dbReference type="SAM" id="MobiDB-lite"/>
    </source>
</evidence>
<dbReference type="Proteomes" id="UP000033115">
    <property type="component" value="Chromosome"/>
</dbReference>
<evidence type="ECO:0000313" key="2">
    <source>
        <dbReference type="EMBL" id="AKA67901.1"/>
    </source>
</evidence>
<proteinExistence type="predicted"/>